<dbReference type="Pfam" id="PF13377">
    <property type="entry name" value="Peripla_BP_3"/>
    <property type="match status" value="1"/>
</dbReference>
<protein>
    <submittedName>
        <fullName evidence="5">Substrate-binding domain-containing protein</fullName>
    </submittedName>
</protein>
<gene>
    <name evidence="5" type="ORF">ABS361_12035</name>
</gene>
<accession>A0AAU7XFW0</accession>
<dbReference type="InterPro" id="IPR028082">
    <property type="entry name" value="Peripla_BP_I"/>
</dbReference>
<organism evidence="5">
    <name type="scientific">Methyloraptor flagellatus</name>
    <dbReference type="NCBI Taxonomy" id="3162530"/>
    <lineage>
        <taxon>Bacteria</taxon>
        <taxon>Pseudomonadati</taxon>
        <taxon>Pseudomonadota</taxon>
        <taxon>Alphaproteobacteria</taxon>
        <taxon>Hyphomicrobiales</taxon>
        <taxon>Ancalomicrobiaceae</taxon>
        <taxon>Methyloraptor</taxon>
    </lineage>
</organism>
<keyword evidence="2" id="KW-0238">DNA-binding</keyword>
<dbReference type="AlphaFoldDB" id="A0AAU7XFW0"/>
<dbReference type="SUPFAM" id="SSF53822">
    <property type="entry name" value="Periplasmic binding protein-like I"/>
    <property type="match status" value="1"/>
</dbReference>
<evidence type="ECO:0000256" key="1">
    <source>
        <dbReference type="ARBA" id="ARBA00023015"/>
    </source>
</evidence>
<keyword evidence="3" id="KW-0804">Transcription</keyword>
<name>A0AAU7XFW0_9HYPH</name>
<evidence type="ECO:0000256" key="3">
    <source>
        <dbReference type="ARBA" id="ARBA00023163"/>
    </source>
</evidence>
<dbReference type="PANTHER" id="PTHR30146">
    <property type="entry name" value="LACI-RELATED TRANSCRIPTIONAL REPRESSOR"/>
    <property type="match status" value="1"/>
</dbReference>
<keyword evidence="1" id="KW-0805">Transcription regulation</keyword>
<dbReference type="GO" id="GO:0003700">
    <property type="term" value="F:DNA-binding transcription factor activity"/>
    <property type="evidence" value="ECO:0007669"/>
    <property type="project" value="TreeGrafter"/>
</dbReference>
<evidence type="ECO:0000313" key="5">
    <source>
        <dbReference type="EMBL" id="XBY46885.1"/>
    </source>
</evidence>
<dbReference type="Gene3D" id="3.40.50.2300">
    <property type="match status" value="2"/>
</dbReference>
<dbReference type="RefSeq" id="WP_407051977.1">
    <property type="nucleotide sequence ID" value="NZ_CP158568.1"/>
</dbReference>
<feature type="domain" description="Transcriptional regulator LacI/GalR-like sensor" evidence="4">
    <location>
        <begin position="124"/>
        <end position="280"/>
    </location>
</feature>
<proteinExistence type="predicted"/>
<dbReference type="GO" id="GO:0000976">
    <property type="term" value="F:transcription cis-regulatory region binding"/>
    <property type="evidence" value="ECO:0007669"/>
    <property type="project" value="TreeGrafter"/>
</dbReference>
<sequence length="286" mass="30738">MARRLQKGRSDAIGLVLPGGPAVLEDPCCLDLISGVWTRLAEFNLDLVVLPTLPGQQEERIYRRLAEGRRVDGLILTRVRESDPRVEYLRSIQFPFVTLDAAAPGVGDVPYVHFDPVAAIRLLVERLVGLGHRDIVLLGNDDGYRFVQARTAAFETECARLGLKPKVRIGALSEAGGRQVLTELIGAGETPSAVIGVNDRMAIGAVRALADHGLEVGSDVSVVAFGDSRLADYVVPALTVVRAPLKEMAHAAVDILVGLRDGIGAKGRTDWPVELLVRGSDGPPRH</sequence>
<evidence type="ECO:0000259" key="4">
    <source>
        <dbReference type="Pfam" id="PF13377"/>
    </source>
</evidence>
<dbReference type="KEGG" id="mflg:ABS361_12035"/>
<dbReference type="EMBL" id="CP158568">
    <property type="protein sequence ID" value="XBY46885.1"/>
    <property type="molecule type" value="Genomic_DNA"/>
</dbReference>
<evidence type="ECO:0000256" key="2">
    <source>
        <dbReference type="ARBA" id="ARBA00023125"/>
    </source>
</evidence>
<dbReference type="InterPro" id="IPR046335">
    <property type="entry name" value="LacI/GalR-like_sensor"/>
</dbReference>
<reference evidence="5" key="1">
    <citation type="submission" date="2024-06" db="EMBL/GenBank/DDBJ databases">
        <title>Methylostella associata gen. nov., sp. nov., a novel Ancalomicrobiaceae-affiliated facultatively methylotrophic bacteria that feed on methanotrophs of the genus Methylococcus.</title>
        <authorList>
            <person name="Saltykova V."/>
            <person name="Danilova O.V."/>
            <person name="Oshkin I.Y."/>
            <person name="Belova S.E."/>
            <person name="Pimenov N.V."/>
            <person name="Dedysh S.N."/>
        </authorList>
    </citation>
    <scope>NUCLEOTIDE SEQUENCE</scope>
    <source>
        <strain evidence="5">S20</strain>
    </source>
</reference>
<dbReference type="PANTHER" id="PTHR30146:SF109">
    <property type="entry name" value="HTH-TYPE TRANSCRIPTIONAL REGULATOR GALS"/>
    <property type="match status" value="1"/>
</dbReference>